<keyword evidence="1" id="KW-0233">DNA recombination</keyword>
<dbReference type="Proteomes" id="UP000730739">
    <property type="component" value="Unassembled WGS sequence"/>
</dbReference>
<protein>
    <submittedName>
        <fullName evidence="2">Site-specific recombinase XerD</fullName>
    </submittedName>
</protein>
<keyword evidence="3" id="KW-1185">Reference proteome</keyword>
<evidence type="ECO:0000313" key="2">
    <source>
        <dbReference type="EMBL" id="MBP2236130.1"/>
    </source>
</evidence>
<reference evidence="2 3" key="1">
    <citation type="submission" date="2021-03" db="EMBL/GenBank/DDBJ databases">
        <title>Genomic Encyclopedia of Type Strains, Phase IV (KMG-IV): sequencing the most valuable type-strain genomes for metagenomic binning, comparative biology and taxonomic classification.</title>
        <authorList>
            <person name="Goeker M."/>
        </authorList>
    </citation>
    <scope>NUCLEOTIDE SEQUENCE [LARGE SCALE GENOMIC DNA]</scope>
    <source>
        <strain evidence="2 3">DSM 13372</strain>
    </source>
</reference>
<sequence>MSRRDSKGPIAGARGSHACASRVLAEGLSIREIRDHLGHRSAATTSIHAKVNLAALREVSAIDLGGLQ</sequence>
<dbReference type="SUPFAM" id="SSF56349">
    <property type="entry name" value="DNA breaking-rejoining enzymes"/>
    <property type="match status" value="1"/>
</dbReference>
<proteinExistence type="predicted"/>
<dbReference type="InterPro" id="IPR011010">
    <property type="entry name" value="DNA_brk_join_enz"/>
</dbReference>
<evidence type="ECO:0000313" key="3">
    <source>
        <dbReference type="Proteomes" id="UP000730739"/>
    </source>
</evidence>
<evidence type="ECO:0000256" key="1">
    <source>
        <dbReference type="ARBA" id="ARBA00023172"/>
    </source>
</evidence>
<dbReference type="InterPro" id="IPR013762">
    <property type="entry name" value="Integrase-like_cat_sf"/>
</dbReference>
<accession>A0ABS4R1I4</accession>
<dbReference type="Gene3D" id="1.10.443.10">
    <property type="entry name" value="Intergrase catalytic core"/>
    <property type="match status" value="1"/>
</dbReference>
<name>A0ABS4R1I4_9HYPH</name>
<dbReference type="EMBL" id="JAGILA010000003">
    <property type="protein sequence ID" value="MBP2236130.1"/>
    <property type="molecule type" value="Genomic_DNA"/>
</dbReference>
<comment type="caution">
    <text evidence="2">The sequence shown here is derived from an EMBL/GenBank/DDBJ whole genome shotgun (WGS) entry which is preliminary data.</text>
</comment>
<gene>
    <name evidence="2" type="ORF">J2Z31_002644</name>
</gene>
<organism evidence="2 3">
    <name type="scientific">Sinorhizobium kostiense</name>
    <dbReference type="NCBI Taxonomy" id="76747"/>
    <lineage>
        <taxon>Bacteria</taxon>
        <taxon>Pseudomonadati</taxon>
        <taxon>Pseudomonadota</taxon>
        <taxon>Alphaproteobacteria</taxon>
        <taxon>Hyphomicrobiales</taxon>
        <taxon>Rhizobiaceae</taxon>
        <taxon>Sinorhizobium/Ensifer group</taxon>
        <taxon>Sinorhizobium</taxon>
    </lineage>
</organism>